<evidence type="ECO:0000259" key="6">
    <source>
        <dbReference type="PROSITE" id="PS50160"/>
    </source>
</evidence>
<evidence type="ECO:0000256" key="3">
    <source>
        <dbReference type="ARBA" id="ARBA00022598"/>
    </source>
</evidence>
<dbReference type="Gene3D" id="2.40.50.140">
    <property type="entry name" value="Nucleic acid-binding proteins"/>
    <property type="match status" value="1"/>
</dbReference>
<dbReference type="STRING" id="1033810.HLPCO_001222"/>
<dbReference type="InterPro" id="IPR012309">
    <property type="entry name" value="DNA_ligase_ATP-dep_C"/>
</dbReference>
<dbReference type="RefSeq" id="WP_008825705.1">
    <property type="nucleotide sequence ID" value="NZ_AFNU02000003.1"/>
</dbReference>
<reference evidence="7 8" key="1">
    <citation type="journal article" date="2011" name="J. Bacteriol.">
        <title>Genome sequence of Haloplasma contractile, an unusual contractile bacterium from a deep-sea anoxic brine lake.</title>
        <authorList>
            <person name="Antunes A."/>
            <person name="Alam I."/>
            <person name="El Dorry H."/>
            <person name="Siam R."/>
            <person name="Robertson A."/>
            <person name="Bajic V.B."/>
            <person name="Stingl U."/>
        </authorList>
    </citation>
    <scope>NUCLEOTIDE SEQUENCE [LARGE SCALE GENOMIC DNA]</scope>
    <source>
        <strain evidence="7 8">SSD-17B</strain>
    </source>
</reference>
<evidence type="ECO:0000256" key="4">
    <source>
        <dbReference type="ARBA" id="ARBA00034003"/>
    </source>
</evidence>
<dbReference type="AlphaFoldDB" id="F7Q1G3"/>
<dbReference type="SUPFAM" id="SSF56091">
    <property type="entry name" value="DNA ligase/mRNA capping enzyme, catalytic domain"/>
    <property type="match status" value="1"/>
</dbReference>
<keyword evidence="3 7" id="KW-0436">Ligase</keyword>
<comment type="catalytic activity">
    <reaction evidence="4">
        <text>ATP + (deoxyribonucleotide)n-3'-hydroxyl + 5'-phospho-(deoxyribonucleotide)m = (deoxyribonucleotide)n+m + AMP + diphosphate.</text>
        <dbReference type="EC" id="6.5.1.1"/>
    </reaction>
</comment>
<proteinExistence type="inferred from homology"/>
<dbReference type="Pfam" id="PF04679">
    <property type="entry name" value="DNA_ligase_A_C"/>
    <property type="match status" value="1"/>
</dbReference>
<comment type="caution">
    <text evidence="7">The sequence shown here is derived from an EMBL/GenBank/DDBJ whole genome shotgun (WGS) entry which is preliminary data.</text>
</comment>
<protein>
    <recommendedName>
        <fullName evidence="2">DNA ligase (ATP)</fullName>
        <ecNumber evidence="2">6.5.1.1</ecNumber>
    </recommendedName>
</protein>
<organism evidence="7 8">
    <name type="scientific">Haloplasma contractile SSD-17B</name>
    <dbReference type="NCBI Taxonomy" id="1033810"/>
    <lineage>
        <taxon>Bacteria</taxon>
        <taxon>Bacillati</taxon>
        <taxon>Mycoplasmatota</taxon>
        <taxon>Mollicutes</taxon>
        <taxon>Haloplasmatales</taxon>
        <taxon>Haloplasmataceae</taxon>
        <taxon>Haloplasma</taxon>
    </lineage>
</organism>
<dbReference type="CDD" id="cd07971">
    <property type="entry name" value="OBF_DNA_ligase_LigD"/>
    <property type="match status" value="1"/>
</dbReference>
<comment type="similarity">
    <text evidence="1">Belongs to the ATP-dependent DNA ligase family.</text>
</comment>
<dbReference type="PANTHER" id="PTHR45674">
    <property type="entry name" value="DNA LIGASE 1/3 FAMILY MEMBER"/>
    <property type="match status" value="1"/>
</dbReference>
<dbReference type="InParanoid" id="F7Q1G3"/>
<dbReference type="PROSITE" id="PS50160">
    <property type="entry name" value="DNA_LIGASE_A3"/>
    <property type="match status" value="1"/>
</dbReference>
<dbReference type="GO" id="GO:0006310">
    <property type="term" value="P:DNA recombination"/>
    <property type="evidence" value="ECO:0007669"/>
    <property type="project" value="InterPro"/>
</dbReference>
<accession>F7Q1G3</accession>
<dbReference type="SUPFAM" id="SSF50249">
    <property type="entry name" value="Nucleic acid-binding proteins"/>
    <property type="match status" value="1"/>
</dbReference>
<dbReference type="eggNOG" id="COG1793">
    <property type="taxonomic scope" value="Bacteria"/>
</dbReference>
<gene>
    <name evidence="7" type="ORF">HLPCO_001222</name>
</gene>
<dbReference type="InterPro" id="IPR012340">
    <property type="entry name" value="NA-bd_OB-fold"/>
</dbReference>
<dbReference type="Gene3D" id="3.30.1490.70">
    <property type="match status" value="1"/>
</dbReference>
<reference evidence="7 8" key="2">
    <citation type="journal article" date="2013" name="PLoS ONE">
        <title>INDIGO - INtegrated Data Warehouse of MIcrobial GenOmes with Examples from the Red Sea Extremophiles.</title>
        <authorList>
            <person name="Alam I."/>
            <person name="Antunes A."/>
            <person name="Kamau A.A."/>
            <person name="Ba Alawi W."/>
            <person name="Kalkatawi M."/>
            <person name="Stingl U."/>
            <person name="Bajic V.B."/>
        </authorList>
    </citation>
    <scope>NUCLEOTIDE SEQUENCE [LARGE SCALE GENOMIC DNA]</scope>
    <source>
        <strain evidence="7 8">SSD-17B</strain>
    </source>
</reference>
<dbReference type="NCBIfam" id="TIGR02779">
    <property type="entry name" value="NHEJ_ligase_lig"/>
    <property type="match status" value="1"/>
</dbReference>
<dbReference type="Gene3D" id="3.30.470.30">
    <property type="entry name" value="DNA ligase/mRNA capping enzyme"/>
    <property type="match status" value="1"/>
</dbReference>
<keyword evidence="8" id="KW-1185">Reference proteome</keyword>
<dbReference type="CDD" id="cd07906">
    <property type="entry name" value="Adenylation_DNA_ligase_LigD_LigC"/>
    <property type="match status" value="1"/>
</dbReference>
<dbReference type="Proteomes" id="UP000005707">
    <property type="component" value="Unassembled WGS sequence"/>
</dbReference>
<sequence>MGDLFEKREARAMLLTEEEPFDSDDHIFELKLDGIRCLLYLDPKAAMTDLRNKRNKHLNNTYPELSQLHKQALDKCIVDGELIVMDEGKPDFYEVQRRSLMMDSFKIELAAKMKPVIFVAYDLVYLKDEELIHKSLMERKKRLQETIKENEAISISRYIENKGIEFYETVANQDLEGVVAKRKDSIYYMGKRSKAWVKFKKMYDADFVIVGYVPSVLGGIKSLLLAVYDEAGKLVDQGHVSLGISKEDAKKIMKFAYINEMESPFEQDKFNDTEWFKPELVCIVEFMMRTKSGHLRQPVFKGLRQDKLVSECTLEQFN</sequence>
<dbReference type="EMBL" id="AFNU02000003">
    <property type="protein sequence ID" value="ERJ12882.1"/>
    <property type="molecule type" value="Genomic_DNA"/>
</dbReference>
<keyword evidence="5" id="KW-0175">Coiled coil</keyword>
<name>F7Q1G3_9MOLU</name>
<feature type="coiled-coil region" evidence="5">
    <location>
        <begin position="126"/>
        <end position="153"/>
    </location>
</feature>
<dbReference type="GO" id="GO:0003910">
    <property type="term" value="F:DNA ligase (ATP) activity"/>
    <property type="evidence" value="ECO:0007669"/>
    <property type="project" value="UniProtKB-EC"/>
</dbReference>
<dbReference type="GO" id="GO:0006281">
    <property type="term" value="P:DNA repair"/>
    <property type="evidence" value="ECO:0007669"/>
    <property type="project" value="InterPro"/>
</dbReference>
<dbReference type="InterPro" id="IPR050191">
    <property type="entry name" value="ATP-dep_DNA_ligase"/>
</dbReference>
<dbReference type="EC" id="6.5.1.1" evidence="2"/>
<feature type="domain" description="ATP-dependent DNA ligase family profile" evidence="6">
    <location>
        <begin position="109"/>
        <end position="233"/>
    </location>
</feature>
<dbReference type="InterPro" id="IPR012310">
    <property type="entry name" value="DNA_ligase_ATP-dep_cent"/>
</dbReference>
<dbReference type="GO" id="GO:0005524">
    <property type="term" value="F:ATP binding"/>
    <property type="evidence" value="ECO:0007669"/>
    <property type="project" value="InterPro"/>
</dbReference>
<dbReference type="Pfam" id="PF01068">
    <property type="entry name" value="DNA_ligase_A_M"/>
    <property type="match status" value="1"/>
</dbReference>
<evidence type="ECO:0000256" key="1">
    <source>
        <dbReference type="ARBA" id="ARBA00007572"/>
    </source>
</evidence>
<dbReference type="PANTHER" id="PTHR45674:SF4">
    <property type="entry name" value="DNA LIGASE 1"/>
    <property type="match status" value="1"/>
</dbReference>
<evidence type="ECO:0000256" key="5">
    <source>
        <dbReference type="SAM" id="Coils"/>
    </source>
</evidence>
<dbReference type="InterPro" id="IPR014146">
    <property type="entry name" value="LigD_ligase_dom"/>
</dbReference>
<evidence type="ECO:0000313" key="8">
    <source>
        <dbReference type="Proteomes" id="UP000005707"/>
    </source>
</evidence>
<dbReference type="FunCoup" id="F7Q1G3">
    <property type="interactions" value="4"/>
</dbReference>
<evidence type="ECO:0000313" key="7">
    <source>
        <dbReference type="EMBL" id="ERJ12882.1"/>
    </source>
</evidence>
<dbReference type="OrthoDB" id="9802472at2"/>
<evidence type="ECO:0000256" key="2">
    <source>
        <dbReference type="ARBA" id="ARBA00012727"/>
    </source>
</evidence>